<name>A0A4U8S2I0_9HELI</name>
<dbReference type="AlphaFoldDB" id="A0A4U8S2I0"/>
<sequence length="146" mass="17093">MSLIDSILTMNLCLCIIGWILEHFFAQSWVETWAGQLRLAESISKENANKNYNNRYGNRPNTDDGYNFRGRGLLHLTFRDNYHACTRYLHNQGWLSSDIDFEAQPQLVTDSGVYALLSAVWVWNTYRINEQIFIISRKPRYYSCAI</sequence>
<dbReference type="EMBL" id="JRPL02000041">
    <property type="protein sequence ID" value="TLD79889.1"/>
    <property type="molecule type" value="Genomic_DNA"/>
</dbReference>
<comment type="caution">
    <text evidence="1">The sequence shown here is derived from an EMBL/GenBank/DDBJ whole genome shotgun (WGS) entry which is preliminary data.</text>
</comment>
<evidence type="ECO:0008006" key="3">
    <source>
        <dbReference type="Google" id="ProtNLM"/>
    </source>
</evidence>
<dbReference type="Proteomes" id="UP000029878">
    <property type="component" value="Unassembled WGS sequence"/>
</dbReference>
<dbReference type="Gene3D" id="1.10.530.10">
    <property type="match status" value="1"/>
</dbReference>
<gene>
    <name evidence="1" type="ORF">LS81_009945</name>
</gene>
<evidence type="ECO:0000313" key="1">
    <source>
        <dbReference type="EMBL" id="TLD79889.1"/>
    </source>
</evidence>
<organism evidence="1 2">
    <name type="scientific">Helicobacter trogontum</name>
    <dbReference type="NCBI Taxonomy" id="50960"/>
    <lineage>
        <taxon>Bacteria</taxon>
        <taxon>Pseudomonadati</taxon>
        <taxon>Campylobacterota</taxon>
        <taxon>Epsilonproteobacteria</taxon>
        <taxon>Campylobacterales</taxon>
        <taxon>Helicobacteraceae</taxon>
        <taxon>Helicobacter</taxon>
    </lineage>
</organism>
<accession>A0A4U8S2I0</accession>
<dbReference type="SUPFAM" id="SSF53955">
    <property type="entry name" value="Lysozyme-like"/>
    <property type="match status" value="1"/>
</dbReference>
<evidence type="ECO:0000313" key="2">
    <source>
        <dbReference type="Proteomes" id="UP000029878"/>
    </source>
</evidence>
<proteinExistence type="predicted"/>
<protein>
    <recommendedName>
        <fullName evidence="3">Glycoside hydrolase family 19 catalytic domain-containing protein</fullName>
    </recommendedName>
</protein>
<dbReference type="OrthoDB" id="5365950at2"/>
<dbReference type="InterPro" id="IPR023346">
    <property type="entry name" value="Lysozyme-like_dom_sf"/>
</dbReference>
<reference evidence="1 2" key="1">
    <citation type="journal article" date="2014" name="Genome Announc.">
        <title>Draft genome sequences of eight enterohepatic helicobacter species isolated from both laboratory and wild rodents.</title>
        <authorList>
            <person name="Sheh A."/>
            <person name="Shen Z."/>
            <person name="Fox J.G."/>
        </authorList>
    </citation>
    <scope>NUCLEOTIDE SEQUENCE [LARGE SCALE GENOMIC DNA]</scope>
    <source>
        <strain evidence="1 2">ATCC 700114</strain>
    </source>
</reference>